<evidence type="ECO:0000313" key="3">
    <source>
        <dbReference type="EMBL" id="MFC2926406.1"/>
    </source>
</evidence>
<dbReference type="PANTHER" id="PTHR35901">
    <property type="entry name" value="RIBONUCLEASE VAPC3"/>
    <property type="match status" value="1"/>
</dbReference>
<dbReference type="Pfam" id="PF01850">
    <property type="entry name" value="PIN"/>
    <property type="match status" value="1"/>
</dbReference>
<evidence type="ECO:0000256" key="1">
    <source>
        <dbReference type="ARBA" id="ARBA00022842"/>
    </source>
</evidence>
<dbReference type="InterPro" id="IPR002716">
    <property type="entry name" value="PIN_dom"/>
</dbReference>
<protein>
    <submittedName>
        <fullName evidence="3">Type II toxin-antitoxin system VapC family toxin</fullName>
    </submittedName>
</protein>
<gene>
    <name evidence="3" type="ORF">ACFOOR_09855</name>
</gene>
<evidence type="ECO:0000259" key="2">
    <source>
        <dbReference type="Pfam" id="PF01850"/>
    </source>
</evidence>
<dbReference type="Gene3D" id="3.40.50.1010">
    <property type="entry name" value="5'-nuclease"/>
    <property type="match status" value="1"/>
</dbReference>
<dbReference type="InterPro" id="IPR051619">
    <property type="entry name" value="TypeII_TA_RNase_PINc/VapC"/>
</dbReference>
<reference evidence="4" key="1">
    <citation type="journal article" date="2019" name="Int. J. Syst. Evol. Microbiol.">
        <title>The Global Catalogue of Microorganisms (GCM) 10K type strain sequencing project: providing services to taxonomists for standard genome sequencing and annotation.</title>
        <authorList>
            <consortium name="The Broad Institute Genomics Platform"/>
            <consortium name="The Broad Institute Genome Sequencing Center for Infectious Disease"/>
            <person name="Wu L."/>
            <person name="Ma J."/>
        </authorList>
    </citation>
    <scope>NUCLEOTIDE SEQUENCE [LARGE SCALE GENOMIC DNA]</scope>
    <source>
        <strain evidence="4">KCTC 52487</strain>
    </source>
</reference>
<dbReference type="PANTHER" id="PTHR35901:SF1">
    <property type="entry name" value="EXONUCLEASE VAPC9"/>
    <property type="match status" value="1"/>
</dbReference>
<proteinExistence type="predicted"/>
<keyword evidence="1" id="KW-0460">Magnesium</keyword>
<dbReference type="SUPFAM" id="SSF88723">
    <property type="entry name" value="PIN domain-like"/>
    <property type="match status" value="1"/>
</dbReference>
<dbReference type="CDD" id="cd09873">
    <property type="entry name" value="PIN_Pae0151-like"/>
    <property type="match status" value="1"/>
</dbReference>
<dbReference type="InterPro" id="IPR044153">
    <property type="entry name" value="PIN_Pae0151-like"/>
</dbReference>
<keyword evidence="4" id="KW-1185">Reference proteome</keyword>
<comment type="caution">
    <text evidence="3">The sequence shown here is derived from an EMBL/GenBank/DDBJ whole genome shotgun (WGS) entry which is preliminary data.</text>
</comment>
<evidence type="ECO:0000313" key="4">
    <source>
        <dbReference type="Proteomes" id="UP001595379"/>
    </source>
</evidence>
<organism evidence="3 4">
    <name type="scientific">Hyphobacterium vulgare</name>
    <dbReference type="NCBI Taxonomy" id="1736751"/>
    <lineage>
        <taxon>Bacteria</taxon>
        <taxon>Pseudomonadati</taxon>
        <taxon>Pseudomonadota</taxon>
        <taxon>Alphaproteobacteria</taxon>
        <taxon>Maricaulales</taxon>
        <taxon>Maricaulaceae</taxon>
        <taxon>Hyphobacterium</taxon>
    </lineage>
</organism>
<feature type="domain" description="PIN" evidence="2">
    <location>
        <begin position="3"/>
        <end position="121"/>
    </location>
</feature>
<dbReference type="RefSeq" id="WP_343164199.1">
    <property type="nucleotide sequence ID" value="NZ_JBHRSV010000019.1"/>
</dbReference>
<dbReference type="Proteomes" id="UP001595379">
    <property type="component" value="Unassembled WGS sequence"/>
</dbReference>
<sequence>MPVVDANVALAWAVPSSRTQSALHVLESPGDIIAPTLLVHEVANAVWLMINQQLIAPDEGEAIRAEAIAPVRILESDRVLAWRALQIAAELRHPAYDAFYLAVAEAESMPFITGDRRLIARAAGSPYASMIRELGG</sequence>
<dbReference type="InterPro" id="IPR029060">
    <property type="entry name" value="PIN-like_dom_sf"/>
</dbReference>
<accession>A0ABV6ZY44</accession>
<name>A0ABV6ZY44_9PROT</name>
<dbReference type="EMBL" id="JBHRSV010000019">
    <property type="protein sequence ID" value="MFC2926406.1"/>
    <property type="molecule type" value="Genomic_DNA"/>
</dbReference>